<proteinExistence type="predicted"/>
<dbReference type="Pfam" id="PF24827">
    <property type="entry name" value="AstE_AspA_cat"/>
    <property type="match status" value="1"/>
</dbReference>
<evidence type="ECO:0000313" key="6">
    <source>
        <dbReference type="EMBL" id="SNU99038.1"/>
    </source>
</evidence>
<feature type="domain" description="Succinylglutamate desuccinylase/Aspartoacylase catalytic" evidence="5">
    <location>
        <begin position="30"/>
        <end position="118"/>
    </location>
</feature>
<dbReference type="InterPro" id="IPR055438">
    <property type="entry name" value="AstE_AspA_cat"/>
</dbReference>
<evidence type="ECO:0000259" key="5">
    <source>
        <dbReference type="Pfam" id="PF24827"/>
    </source>
</evidence>
<name>A0A239TPB2_9FIRM</name>
<keyword evidence="7" id="KW-1185">Reference proteome</keyword>
<accession>A0A239TPB2</accession>
<evidence type="ECO:0000256" key="4">
    <source>
        <dbReference type="ARBA" id="ARBA00022833"/>
    </source>
</evidence>
<dbReference type="OrthoDB" id="9782876at2"/>
<dbReference type="Proteomes" id="UP000215383">
    <property type="component" value="Chromosome 1"/>
</dbReference>
<sequence length="310" mass="35858">MKKKLIYELKSLYRDSLRVYAYEFGEGEDSVCIVGALRGNEVQQMYICSLLIERLKSYEENNYITKGKKIVVIPCVNTYSMNQAKRFWPQDDTDINRMFPGYYAGETTQRIAESIFDAVKNFPYGIQFTSFYIPGQFSTHIRMMKTGLEDIENSKLFGLPYVIVRAPRPYDTTTLNYNWQIWNCKAYSLYTKACDFIDKPSAKEACRSVLRFLHEKEITTLPIPGGFHSEVIEEDRMLSIKSKTAGFMERLVKVNEEVHKGEILAKIYDPYEHTVIEELTAPCNGTVFFVHAKDIVYAHTSVVKLKINNI</sequence>
<dbReference type="eggNOG" id="COG3608">
    <property type="taxonomic scope" value="Bacteria"/>
</dbReference>
<reference evidence="6 7" key="1">
    <citation type="submission" date="2017-06" db="EMBL/GenBank/DDBJ databases">
        <authorList>
            <consortium name="Pathogen Informatics"/>
        </authorList>
    </citation>
    <scope>NUCLEOTIDE SEQUENCE [LARGE SCALE GENOMIC DNA]</scope>
    <source>
        <strain evidence="6 7">NCTC10570</strain>
    </source>
</reference>
<dbReference type="RefSeq" id="WP_027890294.1">
    <property type="nucleotide sequence ID" value="NZ_CALXYH010000050.1"/>
</dbReference>
<protein>
    <submittedName>
        <fullName evidence="6">Ectoine utilization protein EutE</fullName>
    </submittedName>
</protein>
<dbReference type="GeneID" id="78507043"/>
<dbReference type="GO" id="GO:0016788">
    <property type="term" value="F:hydrolase activity, acting on ester bonds"/>
    <property type="evidence" value="ECO:0007669"/>
    <property type="project" value="InterPro"/>
</dbReference>
<organism evidence="6 7">
    <name type="scientific">Megamonas hypermegale</name>
    <dbReference type="NCBI Taxonomy" id="158847"/>
    <lineage>
        <taxon>Bacteria</taxon>
        <taxon>Bacillati</taxon>
        <taxon>Bacillota</taxon>
        <taxon>Negativicutes</taxon>
        <taxon>Selenomonadales</taxon>
        <taxon>Selenomonadaceae</taxon>
        <taxon>Megamonas</taxon>
    </lineage>
</organism>
<evidence type="ECO:0000313" key="7">
    <source>
        <dbReference type="Proteomes" id="UP000215383"/>
    </source>
</evidence>
<dbReference type="SUPFAM" id="SSF53187">
    <property type="entry name" value="Zn-dependent exopeptidases"/>
    <property type="match status" value="1"/>
</dbReference>
<dbReference type="GO" id="GO:0046872">
    <property type="term" value="F:metal ion binding"/>
    <property type="evidence" value="ECO:0007669"/>
    <property type="project" value="UniProtKB-KW"/>
</dbReference>
<comment type="cofactor">
    <cofactor evidence="1">
        <name>Zn(2+)</name>
        <dbReference type="ChEBI" id="CHEBI:29105"/>
    </cofactor>
</comment>
<evidence type="ECO:0000256" key="3">
    <source>
        <dbReference type="ARBA" id="ARBA00022801"/>
    </source>
</evidence>
<keyword evidence="4" id="KW-0862">Zinc</keyword>
<dbReference type="AlphaFoldDB" id="A0A239TPB2"/>
<dbReference type="Gene3D" id="3.40.630.10">
    <property type="entry name" value="Zn peptidases"/>
    <property type="match status" value="1"/>
</dbReference>
<dbReference type="CDD" id="cd06253">
    <property type="entry name" value="M14_ASTE_ASPA-like"/>
    <property type="match status" value="1"/>
</dbReference>
<keyword evidence="3" id="KW-0378">Hydrolase</keyword>
<gene>
    <name evidence="6" type="ORF">SAMEA4364220_01035</name>
</gene>
<evidence type="ECO:0000256" key="1">
    <source>
        <dbReference type="ARBA" id="ARBA00001947"/>
    </source>
</evidence>
<dbReference type="InterPro" id="IPR053138">
    <property type="entry name" value="N-alpha-Ac-DABA_deacetylase"/>
</dbReference>
<dbReference type="PANTHER" id="PTHR37326">
    <property type="entry name" value="BLL3975 PROTEIN"/>
    <property type="match status" value="1"/>
</dbReference>
<dbReference type="EMBL" id="LT906446">
    <property type="protein sequence ID" value="SNU99038.1"/>
    <property type="molecule type" value="Genomic_DNA"/>
</dbReference>
<keyword evidence="2" id="KW-0479">Metal-binding</keyword>
<dbReference type="PANTHER" id="PTHR37326:SF1">
    <property type="entry name" value="BLL3975 PROTEIN"/>
    <property type="match status" value="1"/>
</dbReference>
<evidence type="ECO:0000256" key="2">
    <source>
        <dbReference type="ARBA" id="ARBA00022723"/>
    </source>
</evidence>